<accession>A0A517NF94</accession>
<dbReference type="KEGG" id="rlc:K227x_42140"/>
<proteinExistence type="inferred from homology"/>
<organism evidence="3 4">
    <name type="scientific">Rubripirellula lacrimiformis</name>
    <dbReference type="NCBI Taxonomy" id="1930273"/>
    <lineage>
        <taxon>Bacteria</taxon>
        <taxon>Pseudomonadati</taxon>
        <taxon>Planctomycetota</taxon>
        <taxon>Planctomycetia</taxon>
        <taxon>Pirellulales</taxon>
        <taxon>Pirellulaceae</taxon>
        <taxon>Rubripirellula</taxon>
    </lineage>
</organism>
<dbReference type="Gene3D" id="3.10.129.10">
    <property type="entry name" value="Hotdog Thioesterase"/>
    <property type="match status" value="1"/>
</dbReference>
<dbReference type="InterPro" id="IPR050563">
    <property type="entry name" value="4-hydroxybenzoyl-CoA_TE"/>
</dbReference>
<dbReference type="Proteomes" id="UP000318538">
    <property type="component" value="Chromosome"/>
</dbReference>
<evidence type="ECO:0000313" key="3">
    <source>
        <dbReference type="EMBL" id="QDT05809.1"/>
    </source>
</evidence>
<dbReference type="EMBL" id="CP036525">
    <property type="protein sequence ID" value="QDT05809.1"/>
    <property type="molecule type" value="Genomic_DNA"/>
</dbReference>
<dbReference type="Pfam" id="PF13279">
    <property type="entry name" value="4HBT_2"/>
    <property type="match status" value="1"/>
</dbReference>
<comment type="similarity">
    <text evidence="1">Belongs to the 4-hydroxybenzoyl-CoA thioesterase family.</text>
</comment>
<dbReference type="InterPro" id="IPR029069">
    <property type="entry name" value="HotDog_dom_sf"/>
</dbReference>
<keyword evidence="2" id="KW-0378">Hydrolase</keyword>
<dbReference type="PANTHER" id="PTHR31793:SF27">
    <property type="entry name" value="NOVEL THIOESTERASE SUPERFAMILY DOMAIN AND SAPOSIN A-TYPE DOMAIN CONTAINING PROTEIN (0610012H03RIK)"/>
    <property type="match status" value="1"/>
</dbReference>
<dbReference type="AlphaFoldDB" id="A0A517NF94"/>
<name>A0A517NF94_9BACT</name>
<evidence type="ECO:0000256" key="1">
    <source>
        <dbReference type="ARBA" id="ARBA00005953"/>
    </source>
</evidence>
<protein>
    <submittedName>
        <fullName evidence="3">Acyl-CoA thioesterase YbgC</fullName>
    </submittedName>
</protein>
<sequence length="176" mass="20087">MLASEEVLGQAPLYSRQHLGLQAHLGQVHCYAMSTFYDLLHTVPAEEIDAQGHVHNLRYLQWTLWAARDHTKAIGFDSKTALDDGFGWVVRDHNVTYKAAAMAGDQLVIRTWVSEIDRISSRRKYVIARPADRRVLARVETRWVFVDLRVHKVVRIPDEATRGMTLCPTSPGLPWE</sequence>
<dbReference type="GO" id="GO:0047617">
    <property type="term" value="F:fatty acyl-CoA hydrolase activity"/>
    <property type="evidence" value="ECO:0007669"/>
    <property type="project" value="TreeGrafter"/>
</dbReference>
<dbReference type="SUPFAM" id="SSF54637">
    <property type="entry name" value="Thioesterase/thiol ester dehydrase-isomerase"/>
    <property type="match status" value="1"/>
</dbReference>
<evidence type="ECO:0000256" key="2">
    <source>
        <dbReference type="ARBA" id="ARBA00022801"/>
    </source>
</evidence>
<keyword evidence="4" id="KW-1185">Reference proteome</keyword>
<dbReference type="PANTHER" id="PTHR31793">
    <property type="entry name" value="4-HYDROXYBENZOYL-COA THIOESTERASE FAMILY MEMBER"/>
    <property type="match status" value="1"/>
</dbReference>
<dbReference type="CDD" id="cd00586">
    <property type="entry name" value="4HBT"/>
    <property type="match status" value="1"/>
</dbReference>
<evidence type="ECO:0000313" key="4">
    <source>
        <dbReference type="Proteomes" id="UP000318538"/>
    </source>
</evidence>
<gene>
    <name evidence="3" type="ORF">K227x_42140</name>
</gene>
<reference evidence="3 4" key="1">
    <citation type="submission" date="2019-02" db="EMBL/GenBank/DDBJ databases">
        <title>Deep-cultivation of Planctomycetes and their phenomic and genomic characterization uncovers novel biology.</title>
        <authorList>
            <person name="Wiegand S."/>
            <person name="Jogler M."/>
            <person name="Boedeker C."/>
            <person name="Pinto D."/>
            <person name="Vollmers J."/>
            <person name="Rivas-Marin E."/>
            <person name="Kohn T."/>
            <person name="Peeters S.H."/>
            <person name="Heuer A."/>
            <person name="Rast P."/>
            <person name="Oberbeckmann S."/>
            <person name="Bunk B."/>
            <person name="Jeske O."/>
            <person name="Meyerdierks A."/>
            <person name="Storesund J.E."/>
            <person name="Kallscheuer N."/>
            <person name="Luecker S."/>
            <person name="Lage O.M."/>
            <person name="Pohl T."/>
            <person name="Merkel B.J."/>
            <person name="Hornburger P."/>
            <person name="Mueller R.-W."/>
            <person name="Bruemmer F."/>
            <person name="Labrenz M."/>
            <person name="Spormann A.M."/>
            <person name="Op den Camp H."/>
            <person name="Overmann J."/>
            <person name="Amann R."/>
            <person name="Jetten M.S.M."/>
            <person name="Mascher T."/>
            <person name="Medema M.H."/>
            <person name="Devos D.P."/>
            <person name="Kaster A.-K."/>
            <person name="Ovreas L."/>
            <person name="Rohde M."/>
            <person name="Galperin M.Y."/>
            <person name="Jogler C."/>
        </authorList>
    </citation>
    <scope>NUCLEOTIDE SEQUENCE [LARGE SCALE GENOMIC DNA]</scope>
    <source>
        <strain evidence="3 4">K22_7</strain>
    </source>
</reference>